<dbReference type="InterPro" id="IPR010930">
    <property type="entry name" value="Flg_bb/hook_C_dom"/>
</dbReference>
<organism evidence="10 11">
    <name type="scientific">Parvibium lacunae</name>
    <dbReference type="NCBI Taxonomy" id="1888893"/>
    <lineage>
        <taxon>Bacteria</taxon>
        <taxon>Pseudomonadati</taxon>
        <taxon>Pseudomonadota</taxon>
        <taxon>Betaproteobacteria</taxon>
        <taxon>Burkholderiales</taxon>
        <taxon>Alcaligenaceae</taxon>
        <taxon>Parvibium</taxon>
    </lineage>
</organism>
<protein>
    <recommendedName>
        <fullName evidence="5 6">Flagellar basal-body rod protein FlgF</fullName>
    </recommendedName>
</protein>
<dbReference type="PROSITE" id="PS00588">
    <property type="entry name" value="FLAGELLA_BB_ROD"/>
    <property type="match status" value="1"/>
</dbReference>
<name>A0A368L3N9_9BURK</name>
<evidence type="ECO:0000313" key="10">
    <source>
        <dbReference type="EMBL" id="RCS58197.1"/>
    </source>
</evidence>
<dbReference type="OrthoDB" id="9804559at2"/>
<dbReference type="NCBIfam" id="TIGR02490">
    <property type="entry name" value="flgF"/>
    <property type="match status" value="1"/>
</dbReference>
<dbReference type="RefSeq" id="WP_114402281.1">
    <property type="nucleotide sequence ID" value="NZ_QPGB01000002.1"/>
</dbReference>
<dbReference type="Pfam" id="PF00460">
    <property type="entry name" value="Flg_bb_rod"/>
    <property type="match status" value="1"/>
</dbReference>
<dbReference type="NCBIfam" id="TIGR03506">
    <property type="entry name" value="FlgEFG_subfam"/>
    <property type="match status" value="2"/>
</dbReference>
<keyword evidence="10" id="KW-0282">Flagellum</keyword>
<comment type="similarity">
    <text evidence="2 6">Belongs to the flagella basal body rod proteins family.</text>
</comment>
<evidence type="ECO:0000256" key="5">
    <source>
        <dbReference type="ARBA" id="ARBA00040228"/>
    </source>
</evidence>
<evidence type="ECO:0000256" key="6">
    <source>
        <dbReference type="RuleBase" id="RU362116"/>
    </source>
</evidence>
<comment type="subunit">
    <text evidence="4 6">The basal body constitutes a major portion of the flagellar organelle and consists of five rings (E,L,P,S, and M) mounted on a central rod. The rod consists of about 26 subunits of FlgG in the distal portion, and FlgB, FlgC and FlgF are thought to build up the proximal portion of the rod with about 6 subunits each.</text>
</comment>
<dbReference type="InterPro" id="IPR053967">
    <property type="entry name" value="LlgE_F_G-like_D1"/>
</dbReference>
<dbReference type="Proteomes" id="UP000252357">
    <property type="component" value="Unassembled WGS sequence"/>
</dbReference>
<feature type="domain" description="Flagellar basal-body/hook protein C-terminal" evidence="8">
    <location>
        <begin position="198"/>
        <end position="242"/>
    </location>
</feature>
<keyword evidence="3 6" id="KW-0975">Bacterial flagellum</keyword>
<feature type="domain" description="Flagellar basal body rod protein N-terminal" evidence="7">
    <location>
        <begin position="5"/>
        <end position="35"/>
    </location>
</feature>
<evidence type="ECO:0000256" key="1">
    <source>
        <dbReference type="ARBA" id="ARBA00004117"/>
    </source>
</evidence>
<evidence type="ECO:0000256" key="4">
    <source>
        <dbReference type="ARBA" id="ARBA00038560"/>
    </source>
</evidence>
<dbReference type="GO" id="GO:0071978">
    <property type="term" value="P:bacterial-type flagellum-dependent swarming motility"/>
    <property type="evidence" value="ECO:0007669"/>
    <property type="project" value="TreeGrafter"/>
</dbReference>
<sequence>MDKLIYTAMTGAKHTALRQDIVANNLANLSTNGFRAEMAAFRTAPLVGPGLPTRAYAVESTPGADLSVGALQQTGRELDIAVQGRGWLAVQAANGQERYTRNGHLVVNNEGVLATANGQVLLGEAGPIAIPADQQISIADEGTVTATPLTGAKNNAVVLGRLKLVNPDDQQLQRMPDGLFQLRSGQAADADRAVRIASGYLESSNVNAVDQLVQMISAARQFETNLKLIQLAQQNSQKGDQLLAQTG</sequence>
<proteinExistence type="inferred from homology"/>
<dbReference type="Pfam" id="PF06429">
    <property type="entry name" value="Flg_bbr_C"/>
    <property type="match status" value="1"/>
</dbReference>
<keyword evidence="10" id="KW-0969">Cilium</keyword>
<keyword evidence="11" id="KW-1185">Reference proteome</keyword>
<accession>A0A368L3N9</accession>
<dbReference type="InterPro" id="IPR037925">
    <property type="entry name" value="FlgE/F/G-like"/>
</dbReference>
<dbReference type="InterPro" id="IPR020013">
    <property type="entry name" value="Flagellar_FlgE/F/G"/>
</dbReference>
<dbReference type="PANTHER" id="PTHR30435:SF18">
    <property type="entry name" value="FLAGELLAR BASAL-BODY ROD PROTEIN FLGF"/>
    <property type="match status" value="1"/>
</dbReference>
<evidence type="ECO:0000259" key="8">
    <source>
        <dbReference type="Pfam" id="PF06429"/>
    </source>
</evidence>
<dbReference type="GO" id="GO:0030694">
    <property type="term" value="C:bacterial-type flagellum basal body, rod"/>
    <property type="evidence" value="ECO:0007669"/>
    <property type="project" value="UniProtKB-UniRule"/>
</dbReference>
<dbReference type="PANTHER" id="PTHR30435">
    <property type="entry name" value="FLAGELLAR PROTEIN"/>
    <property type="match status" value="1"/>
</dbReference>
<dbReference type="InterPro" id="IPR019776">
    <property type="entry name" value="Flagellar_basal_body_rod_CS"/>
</dbReference>
<dbReference type="InterPro" id="IPR012836">
    <property type="entry name" value="FlgF"/>
</dbReference>
<evidence type="ECO:0000313" key="11">
    <source>
        <dbReference type="Proteomes" id="UP000252357"/>
    </source>
</evidence>
<evidence type="ECO:0000259" key="7">
    <source>
        <dbReference type="Pfam" id="PF00460"/>
    </source>
</evidence>
<dbReference type="AlphaFoldDB" id="A0A368L3N9"/>
<dbReference type="InterPro" id="IPR001444">
    <property type="entry name" value="Flag_bb_rod_N"/>
</dbReference>
<dbReference type="NCBIfam" id="NF009280">
    <property type="entry name" value="PRK12640.1"/>
    <property type="match status" value="1"/>
</dbReference>
<dbReference type="EMBL" id="QPGB01000002">
    <property type="protein sequence ID" value="RCS58197.1"/>
    <property type="molecule type" value="Genomic_DNA"/>
</dbReference>
<keyword evidence="10" id="KW-0966">Cell projection</keyword>
<evidence type="ECO:0000259" key="9">
    <source>
        <dbReference type="Pfam" id="PF22692"/>
    </source>
</evidence>
<comment type="caution">
    <text evidence="10">The sequence shown here is derived from an EMBL/GenBank/DDBJ whole genome shotgun (WGS) entry which is preliminary data.</text>
</comment>
<dbReference type="SUPFAM" id="SSF117143">
    <property type="entry name" value="Flagellar hook protein flgE"/>
    <property type="match status" value="1"/>
</dbReference>
<evidence type="ECO:0000256" key="2">
    <source>
        <dbReference type="ARBA" id="ARBA00009677"/>
    </source>
</evidence>
<feature type="domain" description="Flagellar hook protein FlgE/F/G-like D1" evidence="9">
    <location>
        <begin position="81"/>
        <end position="146"/>
    </location>
</feature>
<dbReference type="Pfam" id="PF22692">
    <property type="entry name" value="LlgE_F_G_D1"/>
    <property type="match status" value="1"/>
</dbReference>
<gene>
    <name evidence="10" type="primary">flgF</name>
    <name evidence="10" type="ORF">DU000_05065</name>
</gene>
<reference evidence="10 11" key="1">
    <citation type="journal article" date="2018" name="Int. J. Syst. Evol. Microbiol.">
        <title>Parvibium lacunae gen. nov., sp. nov., a new member of the family Alcaligenaceae isolated from a freshwater pond.</title>
        <authorList>
            <person name="Chen W.M."/>
            <person name="Xie P.B."/>
            <person name="Hsu M.Y."/>
            <person name="Sheu S.Y."/>
        </authorList>
    </citation>
    <scope>NUCLEOTIDE SEQUENCE [LARGE SCALE GENOMIC DNA]</scope>
    <source>
        <strain evidence="10 11">KMB9</strain>
    </source>
</reference>
<evidence type="ECO:0000256" key="3">
    <source>
        <dbReference type="ARBA" id="ARBA00023143"/>
    </source>
</evidence>
<comment type="subcellular location">
    <subcellularLocation>
        <location evidence="1 6">Bacterial flagellum basal body</location>
    </subcellularLocation>
</comment>